<name>A0A0K9YMT1_9BACL</name>
<proteinExistence type="predicted"/>
<dbReference type="AlphaFoldDB" id="A0A0K9YMT1"/>
<organism evidence="2 3">
    <name type="scientific">Brevibacillus reuszeri</name>
    <dbReference type="NCBI Taxonomy" id="54915"/>
    <lineage>
        <taxon>Bacteria</taxon>
        <taxon>Bacillati</taxon>
        <taxon>Bacillota</taxon>
        <taxon>Bacilli</taxon>
        <taxon>Bacillales</taxon>
        <taxon>Paenibacillaceae</taxon>
        <taxon>Brevibacillus</taxon>
    </lineage>
</organism>
<reference evidence="2" key="2">
    <citation type="submission" date="2015-07" db="EMBL/GenBank/DDBJ databases">
        <title>MeaNS - Measles Nucleotide Surveillance Program.</title>
        <authorList>
            <person name="Tran T."/>
            <person name="Druce J."/>
        </authorList>
    </citation>
    <scope>NUCLEOTIDE SEQUENCE</scope>
    <source>
        <strain evidence="2">DSM 9887</strain>
    </source>
</reference>
<evidence type="ECO:0000313" key="2">
    <source>
        <dbReference type="EMBL" id="KNB69475.1"/>
    </source>
</evidence>
<reference evidence="3" key="1">
    <citation type="submission" date="2015-07" db="EMBL/GenBank/DDBJ databases">
        <title>Genome sequencing project for genomic taxonomy and phylogenomics of Bacillus-like bacteria.</title>
        <authorList>
            <person name="Liu B."/>
            <person name="Wang J."/>
            <person name="Zhu Y."/>
            <person name="Liu G."/>
            <person name="Chen Q."/>
            <person name="Chen Z."/>
            <person name="Lan J."/>
            <person name="Che J."/>
            <person name="Ge C."/>
            <person name="Shi H."/>
            <person name="Pan Z."/>
            <person name="Liu X."/>
        </authorList>
    </citation>
    <scope>NUCLEOTIDE SEQUENCE [LARGE SCALE GENOMIC DNA]</scope>
    <source>
        <strain evidence="3">DSM 9887</strain>
    </source>
</reference>
<evidence type="ECO:0000313" key="1">
    <source>
        <dbReference type="EMBL" id="GED70921.1"/>
    </source>
</evidence>
<comment type="caution">
    <text evidence="2">The sequence shown here is derived from an EMBL/GenBank/DDBJ whole genome shotgun (WGS) entry which is preliminary data.</text>
</comment>
<keyword evidence="4" id="KW-1185">Reference proteome</keyword>
<reference evidence="1 4" key="3">
    <citation type="submission" date="2019-06" db="EMBL/GenBank/DDBJ databases">
        <title>Whole genome shotgun sequence of Brevibacillus reuszeri NBRC 15719.</title>
        <authorList>
            <person name="Hosoyama A."/>
            <person name="Uohara A."/>
            <person name="Ohji S."/>
            <person name="Ichikawa N."/>
        </authorList>
    </citation>
    <scope>NUCLEOTIDE SEQUENCE [LARGE SCALE GENOMIC DNA]</scope>
    <source>
        <strain evidence="1 4">NBRC 15719</strain>
    </source>
</reference>
<dbReference type="Proteomes" id="UP000319578">
    <property type="component" value="Unassembled WGS sequence"/>
</dbReference>
<sequence length="82" mass="8910">MLHQSFNLRVECPNQMMILIEDGPGWFFDAGERGFPLSFEIGERGQSNQVDGGPGWHFCGPPDGWGNLIVGPPEGCGGIVLH</sequence>
<gene>
    <name evidence="2" type="ORF">ADS79_26715</name>
    <name evidence="1" type="ORF">BRE01_46230</name>
</gene>
<dbReference type="PATRIC" id="fig|54915.3.peg.4519"/>
<evidence type="ECO:0000313" key="3">
    <source>
        <dbReference type="Proteomes" id="UP000036834"/>
    </source>
</evidence>
<accession>A0A0K9YMT1</accession>
<dbReference type="STRING" id="54915.ADS79_26715"/>
<dbReference type="EMBL" id="LGIQ01000011">
    <property type="protein sequence ID" value="KNB69475.1"/>
    <property type="molecule type" value="Genomic_DNA"/>
</dbReference>
<protein>
    <submittedName>
        <fullName evidence="2">Uncharacterized protein</fullName>
    </submittedName>
</protein>
<dbReference type="Proteomes" id="UP000036834">
    <property type="component" value="Unassembled WGS sequence"/>
</dbReference>
<dbReference type="EMBL" id="BJON01000018">
    <property type="protein sequence ID" value="GED70921.1"/>
    <property type="molecule type" value="Genomic_DNA"/>
</dbReference>
<evidence type="ECO:0000313" key="4">
    <source>
        <dbReference type="Proteomes" id="UP000319578"/>
    </source>
</evidence>